<dbReference type="InterPro" id="IPR007715">
    <property type="entry name" value="Coq4"/>
</dbReference>
<organism evidence="1 2">
    <name type="scientific">Nannocystis punicea</name>
    <dbReference type="NCBI Taxonomy" id="2995304"/>
    <lineage>
        <taxon>Bacteria</taxon>
        <taxon>Pseudomonadati</taxon>
        <taxon>Myxococcota</taxon>
        <taxon>Polyangia</taxon>
        <taxon>Nannocystales</taxon>
        <taxon>Nannocystaceae</taxon>
        <taxon>Nannocystis</taxon>
    </lineage>
</organism>
<dbReference type="EMBL" id="CP114040">
    <property type="protein sequence ID" value="WAS90882.1"/>
    <property type="molecule type" value="Genomic_DNA"/>
</dbReference>
<name>A0ABY7GV93_9BACT</name>
<evidence type="ECO:0000313" key="1">
    <source>
        <dbReference type="EMBL" id="WAS90882.1"/>
    </source>
</evidence>
<gene>
    <name evidence="1" type="ORF">O0S08_32235</name>
</gene>
<dbReference type="PANTHER" id="PTHR12922:SF7">
    <property type="entry name" value="UBIQUINONE BIOSYNTHESIS PROTEIN COQ4 HOMOLOG, MITOCHONDRIAL"/>
    <property type="match status" value="1"/>
</dbReference>
<proteinExistence type="predicted"/>
<keyword evidence="2" id="KW-1185">Reference proteome</keyword>
<sequence>MRKIVGLIRFASTYVRLVRDTNRLDLVFALADSVDESPALQRMLARPEVKAYLARPLPPLQLKLEDLRALPEGSLGREFARFLDQRELDPAGVYHSALDTPGDAMQMKRHLERSHDLWHTVLGFDTDVAGELGLQAFYIAQLQSPLGHLLLSAGLLNGMLFDHEDGDRRLEAITRGWRLGKSTRPLFGADWAAMLTWPIEQVRSHFGISPENVRTAAMAA</sequence>
<dbReference type="Pfam" id="PF05019">
    <property type="entry name" value="Coq4"/>
    <property type="match status" value="1"/>
</dbReference>
<reference evidence="1" key="1">
    <citation type="submission" date="2022-11" db="EMBL/GenBank/DDBJ databases">
        <title>Minimal conservation of predation-associated metabolite biosynthetic gene clusters underscores biosynthetic potential of Myxococcota including descriptions for ten novel species: Archangium lansinium sp. nov., Myxococcus landrumus sp. nov., Nannocystis bai.</title>
        <authorList>
            <person name="Ahearne A."/>
            <person name="Stevens C."/>
            <person name="Dowd S."/>
        </authorList>
    </citation>
    <scope>NUCLEOTIDE SEQUENCE</scope>
    <source>
        <strain evidence="1">Fl3</strain>
    </source>
</reference>
<protein>
    <submittedName>
        <fullName evidence="1">Coq4 family protein</fullName>
    </submittedName>
</protein>
<accession>A0ABY7GV93</accession>
<dbReference type="PANTHER" id="PTHR12922">
    <property type="entry name" value="UBIQUINONE BIOSYNTHESIS PROTEIN"/>
    <property type="match status" value="1"/>
</dbReference>
<evidence type="ECO:0000313" key="2">
    <source>
        <dbReference type="Proteomes" id="UP001164459"/>
    </source>
</evidence>
<dbReference type="Proteomes" id="UP001164459">
    <property type="component" value="Chromosome"/>
</dbReference>
<dbReference type="RefSeq" id="WP_269033209.1">
    <property type="nucleotide sequence ID" value="NZ_CP114040.1"/>
</dbReference>